<keyword evidence="1" id="KW-0472">Membrane</keyword>
<dbReference type="Proteomes" id="UP000587608">
    <property type="component" value="Unassembled WGS sequence"/>
</dbReference>
<evidence type="ECO:0000256" key="1">
    <source>
        <dbReference type="SAM" id="Phobius"/>
    </source>
</evidence>
<protein>
    <submittedName>
        <fullName evidence="2">Uncharacterized protein</fullName>
    </submittedName>
</protein>
<dbReference type="EMBL" id="JACERG010000017">
    <property type="protein sequence ID" value="MBA5224732.1"/>
    <property type="molecule type" value="Genomic_DNA"/>
</dbReference>
<evidence type="ECO:0000313" key="2">
    <source>
        <dbReference type="EMBL" id="MBA5224732.1"/>
    </source>
</evidence>
<feature type="transmembrane region" description="Helical" evidence="1">
    <location>
        <begin position="12"/>
        <end position="32"/>
    </location>
</feature>
<sequence length="70" mass="7453">MRDHPWRIVPASRGMSVLYLLAGVLMAVNAVWQLRTGVAVLPVVSALAALALVVTAVVGLARPDSRTHTH</sequence>
<organism evidence="2 3">
    <name type="scientific">Streptomyces griseoaurantiacus</name>
    <dbReference type="NCBI Taxonomy" id="68213"/>
    <lineage>
        <taxon>Bacteria</taxon>
        <taxon>Bacillati</taxon>
        <taxon>Actinomycetota</taxon>
        <taxon>Actinomycetes</taxon>
        <taxon>Kitasatosporales</taxon>
        <taxon>Streptomycetaceae</taxon>
        <taxon>Streptomyces</taxon>
        <taxon>Streptomyces aurantiacus group</taxon>
    </lineage>
</organism>
<comment type="caution">
    <text evidence="2">The sequence shown here is derived from an EMBL/GenBank/DDBJ whole genome shotgun (WGS) entry which is preliminary data.</text>
</comment>
<reference evidence="2 3" key="1">
    <citation type="submission" date="2020-07" db="EMBL/GenBank/DDBJ databases">
        <title>Differential regulation of undecylprodigiosin biosynthesis in the yeast-scavenging Streptomyces strain MBK6.</title>
        <authorList>
            <person name="Baral B."/>
            <person name="Siitonen V."/>
            <person name="Laughlin M."/>
            <person name="Yamada K."/>
            <person name="Ilomaeki M."/>
            <person name="Metsae-Ketelae M."/>
            <person name="Niemi J."/>
        </authorList>
    </citation>
    <scope>NUCLEOTIDE SEQUENCE [LARGE SCALE GENOMIC DNA]</scope>
    <source>
        <strain evidence="2 3">MBK6</strain>
    </source>
</reference>
<evidence type="ECO:0000313" key="3">
    <source>
        <dbReference type="Proteomes" id="UP000587608"/>
    </source>
</evidence>
<gene>
    <name evidence="2" type="ORF">H1X69_25505</name>
</gene>
<dbReference type="AlphaFoldDB" id="A0A7W2DXT6"/>
<keyword evidence="1" id="KW-0812">Transmembrane</keyword>
<dbReference type="RefSeq" id="WP_191854182.1">
    <property type="nucleotide sequence ID" value="NZ_BNBP01000016.1"/>
</dbReference>
<proteinExistence type="predicted"/>
<keyword evidence="1" id="KW-1133">Transmembrane helix</keyword>
<name>A0A7W2DXT6_9ACTN</name>
<accession>A0A7W2DXT6</accession>
<feature type="transmembrane region" description="Helical" evidence="1">
    <location>
        <begin position="38"/>
        <end position="61"/>
    </location>
</feature>